<evidence type="ECO:0000313" key="1">
    <source>
        <dbReference type="EMBL" id="CAK9320703.1"/>
    </source>
</evidence>
<protein>
    <recommendedName>
        <fullName evidence="3">Ubiquitin-conjugating enzyme E2-binding protein</fullName>
    </recommendedName>
</protein>
<evidence type="ECO:0008006" key="3">
    <source>
        <dbReference type="Google" id="ProtNLM"/>
    </source>
</evidence>
<dbReference type="EMBL" id="OZ021738">
    <property type="protein sequence ID" value="CAK9320703.1"/>
    <property type="molecule type" value="Genomic_DNA"/>
</dbReference>
<gene>
    <name evidence="1" type="ORF">CITCOLO1_LOCUS12759</name>
</gene>
<reference evidence="1 2" key="1">
    <citation type="submission" date="2024-03" db="EMBL/GenBank/DDBJ databases">
        <authorList>
            <person name="Gkanogiannis A."/>
            <person name="Becerra Lopez-Lavalle L."/>
        </authorList>
    </citation>
    <scope>NUCLEOTIDE SEQUENCE [LARGE SCALE GENOMIC DNA]</scope>
</reference>
<accession>A0ABP0YJP7</accession>
<proteinExistence type="predicted"/>
<sequence>MSSQLHTVENPRKWRFTWDAQSHIPTLRLLLFDSYTNPSLQCQNLKVHLNLQESVVCVAWFQDLDMSIRVPMPPVLVDAESPLSFRAFEDHIEVKLVLLLPVDHPIILNFDNVLDFSQERGNSHSKASKPLSMDSDQISLSRSGGVHFYCRNCSFRLSKSPLRDFVEMPSVNWREVADNWFGSCCCSFGGISEKLVTRYTNSYRCAKGVCPLTLTTITLSKDDLVGRVFSDYDGTREFKDESDFNDGSSLTEAKQKSPCNHTSIEKVEPKQLNYNNLFANMEVNAAEKGSDEVNSPVVTPIPDCCHHEESNVLHHLDRDCMHHTCGTYNLDPKPINSVDISDDQRSFLNGFLGNIFMARLSNLSADFEWAEFFCPQCSTLIGAYPCRNGCGPTDGGVRLFKCYVSTCLSAESGNLLREYTLERMFANQLLESANEESSFRTVVKELKTKSPMLHIVLINSNSWSCSGYCLGMEGTAEFVPKVELNPIIKVLFSDCNKSAESHLRKLEEWVTKDIADEVFMLAHQIEELVEILVSRNDTLPSSCSSLDGLTLTSILRKCPRSRCNGHNRMFSRIHPLVLEIKSSDSVESNKTELFTSRFRVSFLELFLLVLDILNTVALFDATICPAPT</sequence>
<dbReference type="InterPro" id="IPR019193">
    <property type="entry name" value="UBQ-conj_enz_E2-bd_prot"/>
</dbReference>
<name>A0ABP0YJP7_9ROSI</name>
<dbReference type="Pfam" id="PF09814">
    <property type="entry name" value="HECT_2"/>
    <property type="match status" value="2"/>
</dbReference>
<keyword evidence="2" id="KW-1185">Reference proteome</keyword>
<evidence type="ECO:0000313" key="2">
    <source>
        <dbReference type="Proteomes" id="UP001642487"/>
    </source>
</evidence>
<dbReference type="Proteomes" id="UP001642487">
    <property type="component" value="Chromosome 4"/>
</dbReference>
<organism evidence="1 2">
    <name type="scientific">Citrullus colocynthis</name>
    <name type="common">colocynth</name>
    <dbReference type="NCBI Taxonomy" id="252529"/>
    <lineage>
        <taxon>Eukaryota</taxon>
        <taxon>Viridiplantae</taxon>
        <taxon>Streptophyta</taxon>
        <taxon>Embryophyta</taxon>
        <taxon>Tracheophyta</taxon>
        <taxon>Spermatophyta</taxon>
        <taxon>Magnoliopsida</taxon>
        <taxon>eudicotyledons</taxon>
        <taxon>Gunneridae</taxon>
        <taxon>Pentapetalae</taxon>
        <taxon>rosids</taxon>
        <taxon>fabids</taxon>
        <taxon>Cucurbitales</taxon>
        <taxon>Cucurbitaceae</taxon>
        <taxon>Benincaseae</taxon>
        <taxon>Citrullus</taxon>
    </lineage>
</organism>
<dbReference type="PANTHER" id="PTHR31531">
    <property type="entry name" value="E3 UBIQUITIN-PROTEIN LIGASE E3D FAMILY MEMBER"/>
    <property type="match status" value="1"/>
</dbReference>
<dbReference type="PANTHER" id="PTHR31531:SF2">
    <property type="entry name" value="E3 UBIQUITIN-PROTEIN LIGASE E3D"/>
    <property type="match status" value="1"/>
</dbReference>